<reference evidence="4 5" key="1">
    <citation type="journal article" date="2015" name="Genome Biol.">
        <title>Comparative genomics of Steinernema reveals deeply conserved gene regulatory networks.</title>
        <authorList>
            <person name="Dillman A.R."/>
            <person name="Macchietto M."/>
            <person name="Porter C.F."/>
            <person name="Rogers A."/>
            <person name="Williams B."/>
            <person name="Antoshechkin I."/>
            <person name="Lee M.M."/>
            <person name="Goodwin Z."/>
            <person name="Lu X."/>
            <person name="Lewis E.E."/>
            <person name="Goodrich-Blair H."/>
            <person name="Stock S.P."/>
            <person name="Adams B.J."/>
            <person name="Sternberg P.W."/>
            <person name="Mortazavi A."/>
        </authorList>
    </citation>
    <scope>NUCLEOTIDE SEQUENCE [LARGE SCALE GENOMIC DNA]</scope>
    <source>
        <strain evidence="4 5">ALL</strain>
    </source>
</reference>
<evidence type="ECO:0000313" key="4">
    <source>
        <dbReference type="EMBL" id="TKR87068.1"/>
    </source>
</evidence>
<evidence type="ECO:0000259" key="3">
    <source>
        <dbReference type="PROSITE" id="PS50015"/>
    </source>
</evidence>
<organism evidence="4 5">
    <name type="scientific">Steinernema carpocapsae</name>
    <name type="common">Entomopathogenic nematode</name>
    <dbReference type="NCBI Taxonomy" id="34508"/>
    <lineage>
        <taxon>Eukaryota</taxon>
        <taxon>Metazoa</taxon>
        <taxon>Ecdysozoa</taxon>
        <taxon>Nematoda</taxon>
        <taxon>Chromadorea</taxon>
        <taxon>Rhabditida</taxon>
        <taxon>Tylenchina</taxon>
        <taxon>Panagrolaimomorpha</taxon>
        <taxon>Strongyloidoidea</taxon>
        <taxon>Steinernematidae</taxon>
        <taxon>Steinernema</taxon>
    </lineage>
</organism>
<keyword evidence="5" id="KW-1185">Reference proteome</keyword>
<evidence type="ECO:0000256" key="2">
    <source>
        <dbReference type="SAM" id="SignalP"/>
    </source>
</evidence>
<dbReference type="Gene3D" id="1.10.225.10">
    <property type="entry name" value="Saposin-like"/>
    <property type="match status" value="1"/>
</dbReference>
<dbReference type="EMBL" id="AZBU02000003">
    <property type="protein sequence ID" value="TKR87068.1"/>
    <property type="molecule type" value="Genomic_DNA"/>
</dbReference>
<feature type="signal peptide" evidence="2">
    <location>
        <begin position="1"/>
        <end position="15"/>
    </location>
</feature>
<feature type="domain" description="Saposin B-type" evidence="3">
    <location>
        <begin position="29"/>
        <end position="115"/>
    </location>
</feature>
<dbReference type="InterPro" id="IPR008139">
    <property type="entry name" value="SaposinB_dom"/>
</dbReference>
<feature type="chain" id="PRO_5020506858" description="Saposin B-type domain-containing protein" evidence="2">
    <location>
        <begin position="16"/>
        <end position="115"/>
    </location>
</feature>
<dbReference type="AlphaFoldDB" id="A0A4U5NU75"/>
<gene>
    <name evidence="4" type="ORF">L596_011534</name>
</gene>
<dbReference type="STRING" id="34508.A0A4U5NU75"/>
<dbReference type="SMART" id="SM00741">
    <property type="entry name" value="SapB"/>
    <property type="match status" value="1"/>
</dbReference>
<keyword evidence="2" id="KW-0732">Signal</keyword>
<reference evidence="4 5" key="2">
    <citation type="journal article" date="2019" name="G3 (Bethesda)">
        <title>Hybrid Assembly of the Genome of the Entomopathogenic Nematode Steinernema carpocapsae Identifies the X-Chromosome.</title>
        <authorList>
            <person name="Serra L."/>
            <person name="Macchietto M."/>
            <person name="Macias-Munoz A."/>
            <person name="McGill C.J."/>
            <person name="Rodriguez I.M."/>
            <person name="Rodriguez B."/>
            <person name="Murad R."/>
            <person name="Mortazavi A."/>
        </authorList>
    </citation>
    <scope>NUCLEOTIDE SEQUENCE [LARGE SCALE GENOMIC DNA]</scope>
    <source>
        <strain evidence="4 5">ALL</strain>
    </source>
</reference>
<accession>A0A4U5NU75</accession>
<dbReference type="SUPFAM" id="SSF47862">
    <property type="entry name" value="Saposin"/>
    <property type="match status" value="1"/>
</dbReference>
<evidence type="ECO:0000256" key="1">
    <source>
        <dbReference type="ARBA" id="ARBA00023157"/>
    </source>
</evidence>
<keyword evidence="1" id="KW-1015">Disulfide bond</keyword>
<dbReference type="Proteomes" id="UP000298663">
    <property type="component" value="Unassembled WGS sequence"/>
</dbReference>
<dbReference type="OrthoDB" id="5846465at2759"/>
<evidence type="ECO:0000313" key="5">
    <source>
        <dbReference type="Proteomes" id="UP000298663"/>
    </source>
</evidence>
<dbReference type="InterPro" id="IPR011001">
    <property type="entry name" value="Saposin-like"/>
</dbReference>
<sequence>MRFFVILAALVAVSATLVMRPNKFDDISKRMECLLCEDIIKDSEEWLGEEGDANESKIEKKCQNFFGGDDNDLAKIVCDSLLANWLDKIVKHMEDPNSEKKDSKLACQQIGMCVA</sequence>
<protein>
    <recommendedName>
        <fullName evidence="3">Saposin B-type domain-containing protein</fullName>
    </recommendedName>
</protein>
<name>A0A4U5NU75_STECR</name>
<comment type="caution">
    <text evidence="4">The sequence shown here is derived from an EMBL/GenBank/DDBJ whole genome shotgun (WGS) entry which is preliminary data.</text>
</comment>
<dbReference type="PROSITE" id="PS50015">
    <property type="entry name" value="SAP_B"/>
    <property type="match status" value="1"/>
</dbReference>
<proteinExistence type="predicted"/>